<evidence type="ECO:0000256" key="1">
    <source>
        <dbReference type="SAM" id="SignalP"/>
    </source>
</evidence>
<dbReference type="InterPro" id="IPR001466">
    <property type="entry name" value="Beta-lactam-related"/>
</dbReference>
<evidence type="ECO:0000313" key="3">
    <source>
        <dbReference type="EMBL" id="BAV97338.1"/>
    </source>
</evidence>
<dbReference type="Gene3D" id="3.40.710.10">
    <property type="entry name" value="DD-peptidase/beta-lactamase superfamily"/>
    <property type="match status" value="1"/>
</dbReference>
<dbReference type="SUPFAM" id="SSF56601">
    <property type="entry name" value="beta-lactamase/transpeptidase-like"/>
    <property type="match status" value="1"/>
</dbReference>
<evidence type="ECO:0000259" key="2">
    <source>
        <dbReference type="Pfam" id="PF00144"/>
    </source>
</evidence>
<dbReference type="Pfam" id="PF00144">
    <property type="entry name" value="Beta-lactamase"/>
    <property type="match status" value="1"/>
</dbReference>
<dbReference type="PANTHER" id="PTHR46825">
    <property type="entry name" value="D-ALANYL-D-ALANINE-CARBOXYPEPTIDASE/ENDOPEPTIDASE AMPH"/>
    <property type="match status" value="1"/>
</dbReference>
<evidence type="ECO:0000313" key="4">
    <source>
        <dbReference type="Proteomes" id="UP000218824"/>
    </source>
</evidence>
<dbReference type="Gene3D" id="1.25.40.10">
    <property type="entry name" value="Tetratricopeptide repeat domain"/>
    <property type="match status" value="1"/>
</dbReference>
<dbReference type="AlphaFoldDB" id="A0AAU9AKU2"/>
<keyword evidence="1" id="KW-0732">Signal</keyword>
<reference evidence="3 4" key="1">
    <citation type="journal article" date="2017" name="DNA Res.">
        <title>Complete genome sequence and expression profile of the commercial lytic enzyme producer Lysobacter enzymogenes M497-1.</title>
        <authorList>
            <person name="Takami H."/>
            <person name="Toyoda A."/>
            <person name="Uchiyama I."/>
            <person name="Itoh T."/>
            <person name="Takaki Y."/>
            <person name="Arai W."/>
            <person name="Nishi S."/>
            <person name="Kawai M."/>
            <person name="Shinya K."/>
            <person name="Ikeda H."/>
        </authorList>
    </citation>
    <scope>NUCLEOTIDE SEQUENCE [LARGE SCALE GENOMIC DNA]</scope>
    <source>
        <strain evidence="3 4">M497-1</strain>
    </source>
</reference>
<accession>A0AAU9AKU2</accession>
<sequence length="474" mass="51929">MNRRLRRALLCLFACAPVLAGAADNGATARLNRQLRIAEQRYGTVGQAVEIARDGKPLFQATRGVRDLDSAKPIGDDDVFQVFSIAKLFASTLVMQLAENGRIDLDRPASDYLSDLPPVWKAISVRQFLNHTSGVAEYYSPAQMDGTARFPATLQAALDYAAAQPMQFASGSRSRYTQTNYVVLLHLLETQYGRPYPQIVRERILARLGLRHTYLGQVDPPARAAVPAYLGKDGRAQPMPAVAWPDYALGHSSLYMSRGDLSAFLRAVAAGKLVSKSALLTFWRPMTLPDGERGEFLTGWESGDSGRYRNVGHDGGTVVRARILFGASLDRDVYTVVYLTNGSAHNVWSRTLVDDLLGALSPRRFPAQALSERVAGFALTAQDATRTEAFVAALRADRSLDDAQRERALDNTAAALRESRGLEAALRVFTLNTRLYPRSAKAWQRLADALQANGDADAAQAARQRQNALSDTQD</sequence>
<dbReference type="InterPro" id="IPR012338">
    <property type="entry name" value="Beta-lactam/transpept-like"/>
</dbReference>
<dbReference type="SUPFAM" id="SSF48452">
    <property type="entry name" value="TPR-like"/>
    <property type="match status" value="1"/>
</dbReference>
<feature type="chain" id="PRO_5043549478" evidence="1">
    <location>
        <begin position="23"/>
        <end position="474"/>
    </location>
</feature>
<proteinExistence type="predicted"/>
<gene>
    <name evidence="3" type="ORF">LEN_1851</name>
</gene>
<dbReference type="Proteomes" id="UP000218824">
    <property type="component" value="Chromosome"/>
</dbReference>
<dbReference type="GeneID" id="83063718"/>
<feature type="signal peptide" evidence="1">
    <location>
        <begin position="1"/>
        <end position="22"/>
    </location>
</feature>
<dbReference type="InterPro" id="IPR050491">
    <property type="entry name" value="AmpC-like"/>
</dbReference>
<dbReference type="InterPro" id="IPR011990">
    <property type="entry name" value="TPR-like_helical_dom_sf"/>
</dbReference>
<dbReference type="EMBL" id="AP014940">
    <property type="protein sequence ID" value="BAV97338.1"/>
    <property type="molecule type" value="Genomic_DNA"/>
</dbReference>
<dbReference type="RefSeq" id="WP_096377513.1">
    <property type="nucleotide sequence ID" value="NZ_AP014940.1"/>
</dbReference>
<dbReference type="KEGG" id="lem:LEN_1851"/>
<feature type="domain" description="Beta-lactamase-related" evidence="2">
    <location>
        <begin position="40"/>
        <end position="343"/>
    </location>
</feature>
<dbReference type="PANTHER" id="PTHR46825:SF9">
    <property type="entry name" value="BETA-LACTAMASE-RELATED DOMAIN-CONTAINING PROTEIN"/>
    <property type="match status" value="1"/>
</dbReference>
<protein>
    <submittedName>
        <fullName evidence="3">MlrB protein</fullName>
    </submittedName>
</protein>
<name>A0AAU9AKU2_LYSEN</name>
<organism evidence="3 4">
    <name type="scientific">Lysobacter enzymogenes</name>
    <dbReference type="NCBI Taxonomy" id="69"/>
    <lineage>
        <taxon>Bacteria</taxon>
        <taxon>Pseudomonadati</taxon>
        <taxon>Pseudomonadota</taxon>
        <taxon>Gammaproteobacteria</taxon>
        <taxon>Lysobacterales</taxon>
        <taxon>Lysobacteraceae</taxon>
        <taxon>Lysobacter</taxon>
    </lineage>
</organism>